<dbReference type="Gene3D" id="3.40.50.1000">
    <property type="entry name" value="HAD superfamily/HAD-like"/>
    <property type="match status" value="1"/>
</dbReference>
<dbReference type="InterPro" id="IPR036412">
    <property type="entry name" value="HAD-like_sf"/>
</dbReference>
<evidence type="ECO:0000313" key="6">
    <source>
        <dbReference type="Proteomes" id="UP000264056"/>
    </source>
</evidence>
<dbReference type="Pfam" id="PF08282">
    <property type="entry name" value="Hydrolase_3"/>
    <property type="match status" value="1"/>
</dbReference>
<gene>
    <name evidence="1" type="ORF">DDV21_007515</name>
    <name evidence="2" type="ORF">DDV22_03405</name>
    <name evidence="3" type="ORF">DDV23_03395</name>
</gene>
<dbReference type="CDD" id="cd07518">
    <property type="entry name" value="HAD_YbiV-Like"/>
    <property type="match status" value="1"/>
</dbReference>
<evidence type="ECO:0000313" key="1">
    <source>
        <dbReference type="EMBL" id="AXQ78941.1"/>
    </source>
</evidence>
<dbReference type="GO" id="GO:0016791">
    <property type="term" value="F:phosphatase activity"/>
    <property type="evidence" value="ECO:0007669"/>
    <property type="project" value="TreeGrafter"/>
</dbReference>
<evidence type="ECO:0000313" key="5">
    <source>
        <dbReference type="Proteomes" id="UP000262901"/>
    </source>
</evidence>
<dbReference type="PROSITE" id="PS01229">
    <property type="entry name" value="COF_2"/>
    <property type="match status" value="1"/>
</dbReference>
<name>A0A372KPM4_9STRE</name>
<proteinExistence type="predicted"/>
<dbReference type="PANTHER" id="PTHR10000">
    <property type="entry name" value="PHOSPHOSERINE PHOSPHATASE"/>
    <property type="match status" value="1"/>
</dbReference>
<reference evidence="3 5" key="2">
    <citation type="submission" date="2018-08" db="EMBL/GenBank/DDBJ databases">
        <title>Draft genome of Streptococcus sp. nov. Z1.</title>
        <authorList>
            <person name="Tian Z."/>
        </authorList>
    </citation>
    <scope>NUCLEOTIDE SEQUENCE [LARGE SCALE GENOMIC DNA]</scope>
    <source>
        <strain evidence="3">Z1</strain>
        <strain evidence="5">Z1(2018)</strain>
    </source>
</reference>
<sequence>MIKVIATDMDGTFLNSQNDYDRARFSALFEKMTEMNIRFISISGNQYYQIKSFFPEVAEQMTLVGENGAYIVENGRFIKSHRLSSAVVRMVLDYLKENKLDNDLVLCGEQSAYILQTAAQEVKDYFSIYYHRLTAVKTFDRLPDDYFMKFSFNTPEDQTYAIIDALNTRLGGTVSAVSSGHGNIDVIAEGVNKGTALTYLLNRWGLTADQLAVFGDGGNDIEMLKLAKYSYAMANGSKEAKAAASDLAPSNDDSGVLATAEKLLS</sequence>
<keyword evidence="3" id="KW-0378">Hydrolase</keyword>
<dbReference type="SUPFAM" id="SSF56784">
    <property type="entry name" value="HAD-like"/>
    <property type="match status" value="1"/>
</dbReference>
<dbReference type="GO" id="GO:0000287">
    <property type="term" value="F:magnesium ion binding"/>
    <property type="evidence" value="ECO:0007669"/>
    <property type="project" value="TreeGrafter"/>
</dbReference>
<dbReference type="EMBL" id="CP031733">
    <property type="protein sequence ID" value="AXQ78941.1"/>
    <property type="molecule type" value="Genomic_DNA"/>
</dbReference>
<dbReference type="Proteomes" id="UP000246115">
    <property type="component" value="Chromosome"/>
</dbReference>
<dbReference type="EMBL" id="QVQY01000006">
    <property type="protein sequence ID" value="RFU51368.1"/>
    <property type="molecule type" value="Genomic_DNA"/>
</dbReference>
<dbReference type="AlphaFoldDB" id="A0A372KPM4"/>
<dbReference type="SFLD" id="SFLDG01140">
    <property type="entry name" value="C2.B:_Phosphomannomutase_and_P"/>
    <property type="match status" value="1"/>
</dbReference>
<dbReference type="KEGG" id="schj:DDV21_007515"/>
<accession>A0A346ND46</accession>
<dbReference type="PANTHER" id="PTHR10000:SF53">
    <property type="entry name" value="5-AMINO-6-(5-PHOSPHO-D-RIBITYLAMINO)URACIL PHOSPHATASE YBJI-RELATED"/>
    <property type="match status" value="1"/>
</dbReference>
<organism evidence="3 5">
    <name type="scientific">Streptococcus chenjunshii</name>
    <dbReference type="NCBI Taxonomy" id="2173853"/>
    <lineage>
        <taxon>Bacteria</taxon>
        <taxon>Bacillati</taxon>
        <taxon>Bacillota</taxon>
        <taxon>Bacilli</taxon>
        <taxon>Lactobacillales</taxon>
        <taxon>Streptococcaceae</taxon>
        <taxon>Streptococcus</taxon>
    </lineage>
</organism>
<dbReference type="RefSeq" id="WP_116877707.1">
    <property type="nucleotide sequence ID" value="NZ_CP031733.1"/>
</dbReference>
<evidence type="ECO:0000313" key="4">
    <source>
        <dbReference type="Proteomes" id="UP000246115"/>
    </source>
</evidence>
<evidence type="ECO:0000313" key="3">
    <source>
        <dbReference type="EMBL" id="RFU53568.1"/>
    </source>
</evidence>
<dbReference type="GO" id="GO:0005829">
    <property type="term" value="C:cytosol"/>
    <property type="evidence" value="ECO:0007669"/>
    <property type="project" value="TreeGrafter"/>
</dbReference>
<dbReference type="EMBL" id="QVQZ01000005">
    <property type="protein sequence ID" value="RFU53568.1"/>
    <property type="molecule type" value="Genomic_DNA"/>
</dbReference>
<dbReference type="Proteomes" id="UP000264056">
    <property type="component" value="Unassembled WGS sequence"/>
</dbReference>
<dbReference type="SFLD" id="SFLDS00003">
    <property type="entry name" value="Haloacid_Dehalogenase"/>
    <property type="match status" value="1"/>
</dbReference>
<protein>
    <submittedName>
        <fullName evidence="3">HAD family hydrolase</fullName>
    </submittedName>
</protein>
<accession>A0A372KPM4</accession>
<dbReference type="OrthoDB" id="9814970at2"/>
<dbReference type="NCBIfam" id="TIGR00099">
    <property type="entry name" value="Cof-subfamily"/>
    <property type="match status" value="1"/>
</dbReference>
<dbReference type="NCBIfam" id="TIGR01484">
    <property type="entry name" value="HAD-SF-IIB"/>
    <property type="match status" value="1"/>
</dbReference>
<dbReference type="InterPro" id="IPR006379">
    <property type="entry name" value="HAD-SF_hydro_IIB"/>
</dbReference>
<reference evidence="4" key="3">
    <citation type="submission" date="2018-08" db="EMBL/GenBank/DDBJ databases">
        <title>Streptococcus chenjunshii sp. nov., isolated from stools sample of the Tibetan antelope in the Qinghai-Tibet plateau, China.</title>
        <authorList>
            <person name="Tian Z."/>
        </authorList>
    </citation>
    <scope>NUCLEOTIDE SEQUENCE [LARGE SCALE GENOMIC DNA]</scope>
    <source>
        <strain evidence="4">Z15</strain>
    </source>
</reference>
<dbReference type="Gene3D" id="3.30.1240.10">
    <property type="match status" value="1"/>
</dbReference>
<dbReference type="SFLD" id="SFLDG01144">
    <property type="entry name" value="C2.B.4:_PGP_Like"/>
    <property type="match status" value="1"/>
</dbReference>
<reference evidence="1" key="4">
    <citation type="journal article" date="2019" name="Int. J. Syst. Evol. Microbiol.">
        <title>Streptococcus chenjunshii sp. nov. isolated from feces of Tibetan antelopes.</title>
        <authorList>
            <person name="Tian Z."/>
            <person name="Lu S."/>
            <person name="Jin D."/>
            <person name="Yang J."/>
            <person name="Pu J."/>
            <person name="Lai X.H."/>
            <person name="Bai X.N."/>
            <person name="Wu X.M."/>
            <person name="Li J."/>
            <person name="Wang S."/>
            <person name="Xu J."/>
        </authorList>
    </citation>
    <scope>NUCLEOTIDE SEQUENCE</scope>
    <source>
        <strain evidence="1">Z15</strain>
    </source>
</reference>
<keyword evidence="6" id="KW-1185">Reference proteome</keyword>
<dbReference type="InterPro" id="IPR000150">
    <property type="entry name" value="Cof"/>
</dbReference>
<dbReference type="InterPro" id="IPR023214">
    <property type="entry name" value="HAD_sf"/>
</dbReference>
<dbReference type="Proteomes" id="UP000262901">
    <property type="component" value="Unassembled WGS sequence"/>
</dbReference>
<reference evidence="2 6" key="1">
    <citation type="submission" date="2018-08" db="EMBL/GenBank/DDBJ databases">
        <title>Draft genome of Streptococcus sp .nov. Z2.</title>
        <authorList>
            <person name="Tian Z."/>
        </authorList>
    </citation>
    <scope>NUCLEOTIDE SEQUENCE [LARGE SCALE GENOMIC DNA]</scope>
    <source>
        <strain evidence="2 6">Z2</strain>
    </source>
</reference>
<evidence type="ECO:0000313" key="2">
    <source>
        <dbReference type="EMBL" id="RFU51368.1"/>
    </source>
</evidence>